<sequence>MERIKAVTIICEQELTMLTKEKREELLIDWWGIDSEDSEFAALPAILQTELLEYDEPCFDVMDTRYNPLLIEALKQKFVGVKNEYLSMRLSAILKENVVVEGQPENLSVCPCCQYKTLKERGQYTICPVCFWEDDGNDEASRYSSSNHMTLEQGRTNFHNYGAAMEVGLAGIKTDAKKRYYKKSI</sequence>
<reference evidence="2" key="1">
    <citation type="journal article" date="2023" name="Int. J. Syst. Evol. Microbiol.">
        <title>&lt;i&gt;Clostridium folliculivorans&lt;/i&gt; sp. nov., isolated from soil samples of an organic paddy in Japan.</title>
        <authorList>
            <person name="Tazawa J."/>
            <person name="Kobayashi H."/>
            <person name="Tanizawa Y."/>
            <person name="Uchino A."/>
            <person name="Tanaka F."/>
            <person name="Urashima Y."/>
            <person name="Miura S."/>
            <person name="Sakamoto M."/>
            <person name="Ohkuma M."/>
            <person name="Tohno M."/>
        </authorList>
    </citation>
    <scope>NUCLEOTIDE SEQUENCE</scope>
    <source>
        <strain evidence="2">D1-1</strain>
    </source>
</reference>
<dbReference type="AlphaFoldDB" id="A0A9W5Y6W1"/>
<feature type="domain" description="Cysteine-rich CPCC" evidence="1">
    <location>
        <begin position="109"/>
        <end position="166"/>
    </location>
</feature>
<keyword evidence="3" id="KW-1185">Reference proteome</keyword>
<proteinExistence type="predicted"/>
<comment type="caution">
    <text evidence="2">The sequence shown here is derived from an EMBL/GenBank/DDBJ whole genome shotgun (WGS) entry which is preliminary data.</text>
</comment>
<evidence type="ECO:0000313" key="2">
    <source>
        <dbReference type="EMBL" id="GKU27679.1"/>
    </source>
</evidence>
<gene>
    <name evidence="2" type="ORF">CFOLD11_45060</name>
</gene>
<name>A0A9W5Y6W1_9CLOT</name>
<protein>
    <recommendedName>
        <fullName evidence="1">Cysteine-rich CPCC domain-containing protein</fullName>
    </recommendedName>
</protein>
<dbReference type="EMBL" id="BQXY01000015">
    <property type="protein sequence ID" value="GKU27679.1"/>
    <property type="molecule type" value="Genomic_DNA"/>
</dbReference>
<organism evidence="2 3">
    <name type="scientific">Clostridium folliculivorans</name>
    <dbReference type="NCBI Taxonomy" id="2886038"/>
    <lineage>
        <taxon>Bacteria</taxon>
        <taxon>Bacillati</taxon>
        <taxon>Bacillota</taxon>
        <taxon>Clostridia</taxon>
        <taxon>Eubacteriales</taxon>
        <taxon>Clostridiaceae</taxon>
        <taxon>Clostridium</taxon>
    </lineage>
</organism>
<dbReference type="Proteomes" id="UP001057868">
    <property type="component" value="Unassembled WGS sequence"/>
</dbReference>
<dbReference type="InterPro" id="IPR025983">
    <property type="entry name" value="Cys_rich_CPCC"/>
</dbReference>
<evidence type="ECO:0000259" key="1">
    <source>
        <dbReference type="Pfam" id="PF14206"/>
    </source>
</evidence>
<dbReference type="RefSeq" id="WP_261854537.1">
    <property type="nucleotide sequence ID" value="NZ_BQXY01000015.1"/>
</dbReference>
<evidence type="ECO:0000313" key="3">
    <source>
        <dbReference type="Proteomes" id="UP001057868"/>
    </source>
</evidence>
<accession>A0A9W5Y6W1</accession>
<dbReference type="Pfam" id="PF14206">
    <property type="entry name" value="Cys_rich_CPCC"/>
    <property type="match status" value="1"/>
</dbReference>